<organism evidence="1 2">
    <name type="scientific">Salix udensis</name>
    <dbReference type="NCBI Taxonomy" id="889485"/>
    <lineage>
        <taxon>Eukaryota</taxon>
        <taxon>Viridiplantae</taxon>
        <taxon>Streptophyta</taxon>
        <taxon>Embryophyta</taxon>
        <taxon>Tracheophyta</taxon>
        <taxon>Spermatophyta</taxon>
        <taxon>Magnoliopsida</taxon>
        <taxon>eudicotyledons</taxon>
        <taxon>Gunneridae</taxon>
        <taxon>Pentapetalae</taxon>
        <taxon>rosids</taxon>
        <taxon>fabids</taxon>
        <taxon>Malpighiales</taxon>
        <taxon>Salicaceae</taxon>
        <taxon>Saliceae</taxon>
        <taxon>Salix</taxon>
    </lineage>
</organism>
<keyword evidence="2" id="KW-1185">Reference proteome</keyword>
<dbReference type="Proteomes" id="UP001162972">
    <property type="component" value="Chromosome 16"/>
</dbReference>
<accession>A0AAD6KP98</accession>
<evidence type="ECO:0000313" key="1">
    <source>
        <dbReference type="EMBL" id="KAJ6425962.1"/>
    </source>
</evidence>
<comment type="caution">
    <text evidence="1">The sequence shown here is derived from an EMBL/GenBank/DDBJ whole genome shotgun (WGS) entry which is preliminary data.</text>
</comment>
<reference evidence="1 2" key="1">
    <citation type="journal article" date="2023" name="Int. J. Mol. Sci.">
        <title>De Novo Assembly and Annotation of 11 Diverse Shrub Willow (Salix) Genomes Reveals Novel Gene Organization in Sex-Linked Regions.</title>
        <authorList>
            <person name="Hyden B."/>
            <person name="Feng K."/>
            <person name="Yates T.B."/>
            <person name="Jawdy S."/>
            <person name="Cereghino C."/>
            <person name="Smart L.B."/>
            <person name="Muchero W."/>
        </authorList>
    </citation>
    <scope>NUCLEOTIDE SEQUENCE [LARGE SCALE GENOMIC DNA]</scope>
    <source>
        <tissue evidence="1">Shoot tip</tissue>
    </source>
</reference>
<gene>
    <name evidence="1" type="ORF">OIU84_026525</name>
</gene>
<dbReference type="EMBL" id="JAPFFJ010000006">
    <property type="protein sequence ID" value="KAJ6425962.1"/>
    <property type="molecule type" value="Genomic_DNA"/>
</dbReference>
<sequence>MCIKKYKKKHLFFQLSK</sequence>
<name>A0AAD6KP98_9ROSI</name>
<protein>
    <submittedName>
        <fullName evidence="1">Uncharacterized protein</fullName>
    </submittedName>
</protein>
<evidence type="ECO:0000313" key="2">
    <source>
        <dbReference type="Proteomes" id="UP001162972"/>
    </source>
</evidence>
<dbReference type="AlphaFoldDB" id="A0AAD6KP98"/>
<proteinExistence type="predicted"/>